<dbReference type="VEuPathDB" id="AmoebaDB:FDP41_009004"/>
<proteinExistence type="predicted"/>
<name>A0A6A5BFE3_NAEFO</name>
<sequence length="336" mass="38936">MNPPTLPPTKRRLDSLMRHLFLSKPLQYSITMMSSVNNNNSNNSTILEPQQFSSTSEHGEGVKTPPNDHIITTQEKTHENNFNNNSDKKNSSESKPEEGSKLKIDHKQIIQDLESDILKPDQALDIAHRLIDNSQFEEARQFIFNILAFIPSSAEENDASRRAYRLVALSYYNNNELKEALPWFRKAALNSNSVQDWFNLANTSAQIQDDDSNLLRLAMYAFSQIENLHKESNFQLKPSFWIQLHFFIISLMNGKHYNEAFSELNRLRLAYKRARFTDPSYLQEIGLPSFDSFIKLCLTLFRRVDRLNQGFEFLKQLEVDEAGKQTIERIINEVAE</sequence>
<comment type="caution">
    <text evidence="2">The sequence shown here is derived from an EMBL/GenBank/DDBJ whole genome shotgun (WGS) entry which is preliminary data.</text>
</comment>
<dbReference type="Gene3D" id="1.25.40.10">
    <property type="entry name" value="Tetratricopeptide repeat domain"/>
    <property type="match status" value="1"/>
</dbReference>
<dbReference type="VEuPathDB" id="AmoebaDB:NF0025650"/>
<evidence type="ECO:0000313" key="2">
    <source>
        <dbReference type="EMBL" id="KAF0972755.1"/>
    </source>
</evidence>
<feature type="compositionally biased region" description="Polar residues" evidence="1">
    <location>
        <begin position="45"/>
        <end position="56"/>
    </location>
</feature>
<dbReference type="SUPFAM" id="SSF48452">
    <property type="entry name" value="TPR-like"/>
    <property type="match status" value="1"/>
</dbReference>
<protein>
    <submittedName>
        <fullName evidence="2">Uncharacterized protein</fullName>
    </submittedName>
</protein>
<feature type="compositionally biased region" description="Basic and acidic residues" evidence="1">
    <location>
        <begin position="86"/>
        <end position="103"/>
    </location>
</feature>
<dbReference type="Proteomes" id="UP000444721">
    <property type="component" value="Unassembled WGS sequence"/>
</dbReference>
<dbReference type="EMBL" id="VFQX01000066">
    <property type="protein sequence ID" value="KAF0972755.1"/>
    <property type="molecule type" value="Genomic_DNA"/>
</dbReference>
<gene>
    <name evidence="2" type="ORF">FDP41_009004</name>
</gene>
<accession>A0A6A5BFE3</accession>
<dbReference type="OrthoDB" id="10347122at2759"/>
<evidence type="ECO:0000313" key="3">
    <source>
        <dbReference type="Proteomes" id="UP000444721"/>
    </source>
</evidence>
<keyword evidence="3" id="KW-1185">Reference proteome</keyword>
<evidence type="ECO:0000256" key="1">
    <source>
        <dbReference type="SAM" id="MobiDB-lite"/>
    </source>
</evidence>
<feature type="region of interest" description="Disordered" evidence="1">
    <location>
        <begin position="40"/>
        <end position="103"/>
    </location>
</feature>
<dbReference type="VEuPathDB" id="AmoebaDB:NfTy_047010"/>
<dbReference type="RefSeq" id="XP_044557469.1">
    <property type="nucleotide sequence ID" value="XM_044712918.1"/>
</dbReference>
<organism evidence="2 3">
    <name type="scientific">Naegleria fowleri</name>
    <name type="common">Brain eating amoeba</name>
    <dbReference type="NCBI Taxonomy" id="5763"/>
    <lineage>
        <taxon>Eukaryota</taxon>
        <taxon>Discoba</taxon>
        <taxon>Heterolobosea</taxon>
        <taxon>Tetramitia</taxon>
        <taxon>Eutetramitia</taxon>
        <taxon>Vahlkampfiidae</taxon>
        <taxon>Naegleria</taxon>
    </lineage>
</organism>
<reference evidence="2 3" key="1">
    <citation type="journal article" date="2019" name="Sci. Rep.">
        <title>Nanopore sequencing improves the draft genome of the human pathogenic amoeba Naegleria fowleri.</title>
        <authorList>
            <person name="Liechti N."/>
            <person name="Schurch N."/>
            <person name="Bruggmann R."/>
            <person name="Wittwer M."/>
        </authorList>
    </citation>
    <scope>NUCLEOTIDE SEQUENCE [LARGE SCALE GENOMIC DNA]</scope>
    <source>
        <strain evidence="2 3">ATCC 30894</strain>
    </source>
</reference>
<dbReference type="AlphaFoldDB" id="A0A6A5BFE3"/>
<dbReference type="InterPro" id="IPR011990">
    <property type="entry name" value="TPR-like_helical_dom_sf"/>
</dbReference>
<dbReference type="GeneID" id="68116221"/>